<name>A0ABP8SE43_9ACTN</name>
<dbReference type="RefSeq" id="WP_346117553.1">
    <property type="nucleotide sequence ID" value="NZ_BAABGU010000006.1"/>
</dbReference>
<reference evidence="2" key="1">
    <citation type="journal article" date="2019" name="Int. J. Syst. Evol. Microbiol.">
        <title>The Global Catalogue of Microorganisms (GCM) 10K type strain sequencing project: providing services to taxonomists for standard genome sequencing and annotation.</title>
        <authorList>
            <consortium name="The Broad Institute Genomics Platform"/>
            <consortium name="The Broad Institute Genome Sequencing Center for Infectious Disease"/>
            <person name="Wu L."/>
            <person name="Ma J."/>
        </authorList>
    </citation>
    <scope>NUCLEOTIDE SEQUENCE [LARGE SCALE GENOMIC DNA]</scope>
    <source>
        <strain evidence="2">JCM 3175</strain>
    </source>
</reference>
<sequence>MDRHQVRGALLAVGLSPDALELEDVHEHLPVSPDFWFYHALTGRPAPS</sequence>
<evidence type="ECO:0000313" key="2">
    <source>
        <dbReference type="Proteomes" id="UP001500307"/>
    </source>
</evidence>
<organism evidence="1 2">
    <name type="scientific">Micromonospora coerulea</name>
    <dbReference type="NCBI Taxonomy" id="47856"/>
    <lineage>
        <taxon>Bacteria</taxon>
        <taxon>Bacillati</taxon>
        <taxon>Actinomycetota</taxon>
        <taxon>Actinomycetes</taxon>
        <taxon>Micromonosporales</taxon>
        <taxon>Micromonosporaceae</taxon>
        <taxon>Micromonospora</taxon>
    </lineage>
</organism>
<gene>
    <name evidence="1" type="ORF">GCM10023176_15780</name>
</gene>
<dbReference type="EMBL" id="BAABGU010000006">
    <property type="protein sequence ID" value="GAA4566165.1"/>
    <property type="molecule type" value="Genomic_DNA"/>
</dbReference>
<proteinExistence type="predicted"/>
<accession>A0ABP8SE43</accession>
<keyword evidence="2" id="KW-1185">Reference proteome</keyword>
<evidence type="ECO:0000313" key="1">
    <source>
        <dbReference type="EMBL" id="GAA4566165.1"/>
    </source>
</evidence>
<protein>
    <submittedName>
        <fullName evidence="1">Uncharacterized protein</fullName>
    </submittedName>
</protein>
<comment type="caution">
    <text evidence="1">The sequence shown here is derived from an EMBL/GenBank/DDBJ whole genome shotgun (WGS) entry which is preliminary data.</text>
</comment>
<dbReference type="Proteomes" id="UP001500307">
    <property type="component" value="Unassembled WGS sequence"/>
</dbReference>